<evidence type="ECO:0000256" key="1">
    <source>
        <dbReference type="ARBA" id="ARBA00004167"/>
    </source>
</evidence>
<dbReference type="GeneID" id="106810455"/>
<dbReference type="InterPro" id="IPR000719">
    <property type="entry name" value="Prot_kinase_dom"/>
</dbReference>
<dbReference type="PROSITE" id="PS50011">
    <property type="entry name" value="PROTEIN_KINASE_DOM"/>
    <property type="match status" value="1"/>
</dbReference>
<feature type="region of interest" description="Disordered" evidence="3">
    <location>
        <begin position="802"/>
        <end position="828"/>
    </location>
</feature>
<evidence type="ECO:0000313" key="6">
    <source>
        <dbReference type="Proteomes" id="UP000695022"/>
    </source>
</evidence>
<dbReference type="InterPro" id="IPR050122">
    <property type="entry name" value="RTK"/>
</dbReference>
<dbReference type="Pfam" id="PF00629">
    <property type="entry name" value="MAM"/>
    <property type="match status" value="1"/>
</dbReference>
<proteinExistence type="predicted"/>
<dbReference type="InterPro" id="IPR001245">
    <property type="entry name" value="Ser-Thr/Tyr_kinase_cat_dom"/>
</dbReference>
<dbReference type="InterPro" id="IPR000998">
    <property type="entry name" value="MAM_dom"/>
</dbReference>
<evidence type="ECO:0000313" key="7">
    <source>
        <dbReference type="RefSeq" id="XP_014669304.1"/>
    </source>
</evidence>
<feature type="compositionally biased region" description="Low complexity" evidence="3">
    <location>
        <begin position="877"/>
        <end position="887"/>
    </location>
</feature>
<comment type="subcellular location">
    <subcellularLocation>
        <location evidence="1">Membrane</location>
        <topology evidence="1">Single-pass membrane protein</topology>
    </subcellularLocation>
</comment>
<evidence type="ECO:0000256" key="2">
    <source>
        <dbReference type="PROSITE-ProRule" id="PRU10141"/>
    </source>
</evidence>
<evidence type="ECO:0000256" key="3">
    <source>
        <dbReference type="SAM" id="MobiDB-lite"/>
    </source>
</evidence>
<dbReference type="InterPro" id="IPR013320">
    <property type="entry name" value="ConA-like_dom_sf"/>
</dbReference>
<evidence type="ECO:0000259" key="5">
    <source>
        <dbReference type="PROSITE" id="PS50060"/>
    </source>
</evidence>
<dbReference type="SUPFAM" id="SSF56112">
    <property type="entry name" value="Protein kinase-like (PK-like)"/>
    <property type="match status" value="1"/>
</dbReference>
<dbReference type="Gene3D" id="3.30.200.20">
    <property type="entry name" value="Phosphorylase Kinase, domain 1"/>
    <property type="match status" value="1"/>
</dbReference>
<gene>
    <name evidence="7" type="primary">LOC106810455</name>
</gene>
<accession>A0ABM1EAT3</accession>
<dbReference type="Gene3D" id="2.60.120.200">
    <property type="match status" value="1"/>
</dbReference>
<keyword evidence="2" id="KW-0547">Nucleotide-binding</keyword>
<dbReference type="InterPro" id="IPR011009">
    <property type="entry name" value="Kinase-like_dom_sf"/>
</dbReference>
<dbReference type="PROSITE" id="PS50060">
    <property type="entry name" value="MAM_2"/>
    <property type="match status" value="1"/>
</dbReference>
<keyword evidence="2" id="KW-0067">ATP-binding</keyword>
<protein>
    <submittedName>
        <fullName evidence="7">Leukocyte tyrosine kinase receptor-like</fullName>
    </submittedName>
</protein>
<dbReference type="SMART" id="SM00137">
    <property type="entry name" value="MAM"/>
    <property type="match status" value="1"/>
</dbReference>
<sequence length="995" mass="106799">MTCIHRYQVCDIHKDCLYGDDEILATCASMPDGARCDFEQGFCGWLNSIHDDFEWTRHNGSTPTPETGPTTDHTLKNHLGHYLYIEATDSAMFSKAILKSVAFSAPPPDTYDPASMFFESCQFRFYYHMFGVHTGSLRVDVHERNTERLLFIASGENENSWKFVSVPLPKIERSYTVNIKAIRGVRFRGDIAIDDLSLSPECFGKDTLGKNNSILFYEDLSLIPLEYRFSTCEAEGMFGPTQEQCDSAYSNVTVSVVSEEALKGIQLWTVPNTGLYSIMAYGASGGRGANNPAFGLGAVVYAHFNFTRGDIIHLLIGQEGQSSCSMGDPENNCEDSVSTSVLSGGGGGGGGATYVFTINLDTSKSPAQVPLLVAAGGGGGSALQGWKASMQKIGANGFYIATDDIVLSPSFAVRAGNGWSNGTIHTGRSLLKGGTGGVGCTLGNSQFAVGGFGGGAGACMGGGNGGGLCGRSSTGNDQPSDGVGGWSFVSRDAINAVNMLDHNKGHGRVTITYLTPVECLCPDQPSPLNMQDLLKLSLDVAAGCQYLEENHFIHRALGQGAFGEVYQGLLSNLPGEQPDMPVAVKTLPELSTDQAEMDFLMEALIMCKFDHANIVRFIGVCFEKHPRFIILELLNGGDLKYFLRESRPKAVRADYYRKGGKAMLPVKWMPPEAFLDGMFTCKTDVWSFGVLLWEVFSLGYMPYPGRGNQEVMQLVTNGGRLEAPSGCPASIYAIMKLCWAGNPDARPRFTEIIKQINACIQDPEVIYTALPVFHRAPSVERENSLVRPSESDRNCLQVHQALSHGAAGSRPGTNAIGEPHAAGSSKVDEFELKQSYGPSSGELSVLLPADAPAGVFDENAFHSLPSPAKTQLQKTLSGSSRSGAYSSLPTCEPTDDGDTSDNLYQNPRYYQRNNSTASAELAAMHDEAEAHDGIAAAQNDHGDGEPDAEYVAAAAEAPLLSKTDDSAISQAGAATQYQNVDCQKSNGYAATHLLA</sequence>
<keyword evidence="6" id="KW-1185">Reference proteome</keyword>
<dbReference type="PROSITE" id="PS00107">
    <property type="entry name" value="PROTEIN_KINASE_ATP"/>
    <property type="match status" value="1"/>
</dbReference>
<dbReference type="PANTHER" id="PTHR24416">
    <property type="entry name" value="TYROSINE-PROTEIN KINASE RECEPTOR"/>
    <property type="match status" value="1"/>
</dbReference>
<organism evidence="6 7">
    <name type="scientific">Priapulus caudatus</name>
    <name type="common">Priapulid worm</name>
    <dbReference type="NCBI Taxonomy" id="37621"/>
    <lineage>
        <taxon>Eukaryota</taxon>
        <taxon>Metazoa</taxon>
        <taxon>Ecdysozoa</taxon>
        <taxon>Scalidophora</taxon>
        <taxon>Priapulida</taxon>
        <taxon>Priapulimorpha</taxon>
        <taxon>Priapulimorphida</taxon>
        <taxon>Priapulidae</taxon>
        <taxon>Priapulus</taxon>
    </lineage>
</organism>
<feature type="binding site" evidence="2">
    <location>
        <position position="585"/>
    </location>
    <ligand>
        <name>ATP</name>
        <dbReference type="ChEBI" id="CHEBI:30616"/>
    </ligand>
</feature>
<dbReference type="CDD" id="cd06263">
    <property type="entry name" value="MAM"/>
    <property type="match status" value="1"/>
</dbReference>
<evidence type="ECO:0000259" key="4">
    <source>
        <dbReference type="PROSITE" id="PS50011"/>
    </source>
</evidence>
<dbReference type="PANTHER" id="PTHR24416:SF604">
    <property type="entry name" value="RECEPTOR PROTEIN-TYROSINE KINASE"/>
    <property type="match status" value="1"/>
</dbReference>
<dbReference type="Gene3D" id="1.10.510.10">
    <property type="entry name" value="Transferase(Phosphotransferase) domain 1"/>
    <property type="match status" value="1"/>
</dbReference>
<dbReference type="Pfam" id="PF07714">
    <property type="entry name" value="PK_Tyr_Ser-Thr"/>
    <property type="match status" value="2"/>
</dbReference>
<dbReference type="RefSeq" id="XP_014669304.1">
    <property type="nucleotide sequence ID" value="XM_014813818.1"/>
</dbReference>
<dbReference type="InterPro" id="IPR017441">
    <property type="entry name" value="Protein_kinase_ATP_BS"/>
</dbReference>
<dbReference type="Proteomes" id="UP000695022">
    <property type="component" value="Unplaced"/>
</dbReference>
<feature type="region of interest" description="Disordered" evidence="3">
    <location>
        <begin position="861"/>
        <end position="905"/>
    </location>
</feature>
<reference evidence="7" key="1">
    <citation type="submission" date="2025-08" db="UniProtKB">
        <authorList>
            <consortium name="RefSeq"/>
        </authorList>
    </citation>
    <scope>IDENTIFICATION</scope>
</reference>
<dbReference type="SUPFAM" id="SSF49899">
    <property type="entry name" value="Concanavalin A-like lectins/glucanases"/>
    <property type="match status" value="1"/>
</dbReference>
<feature type="domain" description="Protein kinase" evidence="4">
    <location>
        <begin position="551"/>
        <end position="765"/>
    </location>
</feature>
<name>A0ABM1EAT3_PRICU</name>
<feature type="domain" description="MAM" evidence="5">
    <location>
        <begin position="34"/>
        <end position="204"/>
    </location>
</feature>